<dbReference type="InterPro" id="IPR051104">
    <property type="entry name" value="FAD_monoxygenase"/>
</dbReference>
<evidence type="ECO:0000313" key="7">
    <source>
        <dbReference type="Proteomes" id="UP000235786"/>
    </source>
</evidence>
<keyword evidence="4" id="KW-0472">Membrane</keyword>
<dbReference type="AlphaFoldDB" id="A0A2J6QY09"/>
<evidence type="ECO:0000313" key="6">
    <source>
        <dbReference type="EMBL" id="PMD31155.1"/>
    </source>
</evidence>
<dbReference type="Proteomes" id="UP000235786">
    <property type="component" value="Unassembled WGS sequence"/>
</dbReference>
<feature type="domain" description="FAD-binding" evidence="5">
    <location>
        <begin position="310"/>
        <end position="379"/>
    </location>
</feature>
<dbReference type="Pfam" id="PF01494">
    <property type="entry name" value="FAD_binding_3"/>
    <property type="match status" value="1"/>
</dbReference>
<evidence type="ECO:0000256" key="2">
    <source>
        <dbReference type="ARBA" id="ARBA00022827"/>
    </source>
</evidence>
<feature type="transmembrane region" description="Helical" evidence="4">
    <location>
        <begin position="12"/>
        <end position="31"/>
    </location>
</feature>
<dbReference type="Gene3D" id="3.50.50.60">
    <property type="entry name" value="FAD/NAD(P)-binding domain"/>
    <property type="match status" value="1"/>
</dbReference>
<dbReference type="OrthoDB" id="417877at2759"/>
<sequence length="434" mass="47842">MAPSDTPKKSFHVAVCGGGIGGLCMLIGLLHQNISCTLYESAAAFAEIGAGVSFGPNAIRAMSLIDPNIKKGYDKIATSNAWPEKKKFWFEFNLGPKEDGWKDVKAPGKEGQRIAQVVALDVGQSSVHRAHFLDVLVNLVPDGVAQFGKRVERVDERGQKMLLTFHDGSTAEADAVIGCDGVKSRTRQILLGEAHETTNPTFTGKYAYRGLIPMEKAAGALGDELARNSQMYMGRHGHVLTFPIENGKTMNVVAFQTKMDGSWGDERWVLPMKKEDMFADFAGWGDSVLKILSLMEKPDVWALFDHPPAPTYFKGRFALLGDAAHASTPHQGAGAGQAIEDAFILSNLLGQVNSIEEIENAFHAYDAVRRPRSQKVVATSRDAAKIYEFEDEELNTDLELIKRRLEMRYDWIWNEDLPQQLTKAQSIMGVRASL</sequence>
<keyword evidence="3" id="KW-0560">Oxidoreductase</keyword>
<dbReference type="PRINTS" id="PR00420">
    <property type="entry name" value="RNGMNOXGNASE"/>
</dbReference>
<dbReference type="GO" id="GO:0071949">
    <property type="term" value="F:FAD binding"/>
    <property type="evidence" value="ECO:0007669"/>
    <property type="project" value="InterPro"/>
</dbReference>
<proteinExistence type="predicted"/>
<accession>A0A2J6QY09</accession>
<organism evidence="6 7">
    <name type="scientific">Hyaloscypha variabilis (strain UAMH 11265 / GT02V1 / F)</name>
    <name type="common">Meliniomyces variabilis</name>
    <dbReference type="NCBI Taxonomy" id="1149755"/>
    <lineage>
        <taxon>Eukaryota</taxon>
        <taxon>Fungi</taxon>
        <taxon>Dikarya</taxon>
        <taxon>Ascomycota</taxon>
        <taxon>Pezizomycotina</taxon>
        <taxon>Leotiomycetes</taxon>
        <taxon>Helotiales</taxon>
        <taxon>Hyaloscyphaceae</taxon>
        <taxon>Hyaloscypha</taxon>
        <taxon>Hyaloscypha variabilis</taxon>
    </lineage>
</organism>
<keyword evidence="1" id="KW-0285">Flavoprotein</keyword>
<evidence type="ECO:0000256" key="4">
    <source>
        <dbReference type="SAM" id="Phobius"/>
    </source>
</evidence>
<dbReference type="InterPro" id="IPR036188">
    <property type="entry name" value="FAD/NAD-bd_sf"/>
</dbReference>
<dbReference type="PANTHER" id="PTHR46720:SF3">
    <property type="entry name" value="FAD-BINDING DOMAIN-CONTAINING PROTEIN-RELATED"/>
    <property type="match status" value="1"/>
</dbReference>
<reference evidence="6 7" key="1">
    <citation type="submission" date="2016-04" db="EMBL/GenBank/DDBJ databases">
        <title>A degradative enzymes factory behind the ericoid mycorrhizal symbiosis.</title>
        <authorList>
            <consortium name="DOE Joint Genome Institute"/>
            <person name="Martino E."/>
            <person name="Morin E."/>
            <person name="Grelet G."/>
            <person name="Kuo A."/>
            <person name="Kohler A."/>
            <person name="Daghino S."/>
            <person name="Barry K."/>
            <person name="Choi C."/>
            <person name="Cichocki N."/>
            <person name="Clum A."/>
            <person name="Copeland A."/>
            <person name="Hainaut M."/>
            <person name="Haridas S."/>
            <person name="Labutti K."/>
            <person name="Lindquist E."/>
            <person name="Lipzen A."/>
            <person name="Khouja H.-R."/>
            <person name="Murat C."/>
            <person name="Ohm R."/>
            <person name="Olson A."/>
            <person name="Spatafora J."/>
            <person name="Veneault-Fourrey C."/>
            <person name="Henrissat B."/>
            <person name="Grigoriev I."/>
            <person name="Martin F."/>
            <person name="Perotto S."/>
        </authorList>
    </citation>
    <scope>NUCLEOTIDE SEQUENCE [LARGE SCALE GENOMIC DNA]</scope>
    <source>
        <strain evidence="6 7">F</strain>
    </source>
</reference>
<dbReference type="SUPFAM" id="SSF54373">
    <property type="entry name" value="FAD-linked reductases, C-terminal domain"/>
    <property type="match status" value="1"/>
</dbReference>
<protein>
    <submittedName>
        <fullName evidence="6">FAD/NAD(P)-binding domain-containing protein</fullName>
    </submittedName>
</protein>
<keyword evidence="4" id="KW-0812">Transmembrane</keyword>
<keyword evidence="7" id="KW-1185">Reference proteome</keyword>
<gene>
    <name evidence="6" type="ORF">L207DRAFT_611202</name>
</gene>
<keyword evidence="2" id="KW-0274">FAD</keyword>
<dbReference type="FunFam" id="3.50.50.60:FF:000153">
    <property type="entry name" value="Salicylate hydroxylase, putative"/>
    <property type="match status" value="1"/>
</dbReference>
<dbReference type="STRING" id="1149755.A0A2J6QY09"/>
<dbReference type="InterPro" id="IPR002938">
    <property type="entry name" value="FAD-bd"/>
</dbReference>
<evidence type="ECO:0000256" key="3">
    <source>
        <dbReference type="ARBA" id="ARBA00023002"/>
    </source>
</evidence>
<dbReference type="GO" id="GO:0016491">
    <property type="term" value="F:oxidoreductase activity"/>
    <property type="evidence" value="ECO:0007669"/>
    <property type="project" value="UniProtKB-KW"/>
</dbReference>
<evidence type="ECO:0000256" key="1">
    <source>
        <dbReference type="ARBA" id="ARBA00022630"/>
    </source>
</evidence>
<dbReference type="GO" id="GO:0044550">
    <property type="term" value="P:secondary metabolite biosynthetic process"/>
    <property type="evidence" value="ECO:0007669"/>
    <property type="project" value="TreeGrafter"/>
</dbReference>
<dbReference type="EMBL" id="KZ613963">
    <property type="protein sequence ID" value="PMD31155.1"/>
    <property type="molecule type" value="Genomic_DNA"/>
</dbReference>
<name>A0A2J6QY09_HYAVF</name>
<keyword evidence="4" id="KW-1133">Transmembrane helix</keyword>
<dbReference type="SUPFAM" id="SSF51905">
    <property type="entry name" value="FAD/NAD(P)-binding domain"/>
    <property type="match status" value="1"/>
</dbReference>
<evidence type="ECO:0000259" key="5">
    <source>
        <dbReference type="Pfam" id="PF01494"/>
    </source>
</evidence>
<dbReference type="PANTHER" id="PTHR46720">
    <property type="entry name" value="HYDROXYLASE, PUTATIVE (AFU_ORTHOLOGUE AFUA_3G01460)-RELATED"/>
    <property type="match status" value="1"/>
</dbReference>